<dbReference type="VEuPathDB" id="FungiDB:FOMG_17691"/>
<protein>
    <recommendedName>
        <fullName evidence="3">Enoyl reductase (ER) domain-containing protein</fullName>
    </recommendedName>
</protein>
<sequence length="344" mass="37211">MPTNRAAWIRGPKSYPLEVGPATFPTPKSGEVIIKAQTYALNPVEWKVQEQDFFVKTYPFILGADVAGYVEDVGEGVTHVQKGQRVMGYCIGLGVNDPAFGGFQLYPTLFASLVCPIPDSLSFDEAAVAPLAVTTASVNLYHRSHLGLPLPSLNPQLSGKAILVWGGSSSVGSTAIQLSVASGLEVISTASKLNHNLVKSVGAATVLDYKSPTIVQDVVSVLSGRELVGIFDAISEPESMRPVSEILDQVGSHKVGLVVPPTIELSKNFIPTLSLAFEILNNDESKVLNHIWQEFLPESIRRGSFQLQPPPVIVGQRSMDAGFRVAWTLFVFQPPFLYSFVVLY</sequence>
<dbReference type="InterPro" id="IPR047122">
    <property type="entry name" value="Trans-enoyl_RdTase-like"/>
</dbReference>
<dbReference type="Gene3D" id="3.90.180.10">
    <property type="entry name" value="Medium-chain alcohol dehydrogenases, catalytic domain"/>
    <property type="match status" value="1"/>
</dbReference>
<dbReference type="SUPFAM" id="SSF51735">
    <property type="entry name" value="NAD(P)-binding Rossmann-fold domains"/>
    <property type="match status" value="1"/>
</dbReference>
<dbReference type="InterPro" id="IPR013154">
    <property type="entry name" value="ADH-like_N"/>
</dbReference>
<feature type="domain" description="Enoyl reductase (ER)" evidence="3">
    <location>
        <begin position="11"/>
        <end position="288"/>
    </location>
</feature>
<name>A0A420N735_FUSOX</name>
<organism evidence="4 5">
    <name type="scientific">Fusarium oxysporum</name>
    <name type="common">Fusarium vascular wilt</name>
    <dbReference type="NCBI Taxonomy" id="5507"/>
    <lineage>
        <taxon>Eukaryota</taxon>
        <taxon>Fungi</taxon>
        <taxon>Dikarya</taxon>
        <taxon>Ascomycota</taxon>
        <taxon>Pezizomycotina</taxon>
        <taxon>Sordariomycetes</taxon>
        <taxon>Hypocreomycetidae</taxon>
        <taxon>Hypocreales</taxon>
        <taxon>Nectriaceae</taxon>
        <taxon>Fusarium</taxon>
        <taxon>Fusarium oxysporum species complex</taxon>
    </lineage>
</organism>
<accession>A0A420N735</accession>
<dbReference type="GO" id="GO:0016651">
    <property type="term" value="F:oxidoreductase activity, acting on NAD(P)H"/>
    <property type="evidence" value="ECO:0007669"/>
    <property type="project" value="InterPro"/>
</dbReference>
<dbReference type="InterPro" id="IPR036291">
    <property type="entry name" value="NAD(P)-bd_dom_sf"/>
</dbReference>
<dbReference type="CDD" id="cd08249">
    <property type="entry name" value="enoyl_reductase_like"/>
    <property type="match status" value="1"/>
</dbReference>
<dbReference type="Pfam" id="PF08240">
    <property type="entry name" value="ADH_N"/>
    <property type="match status" value="1"/>
</dbReference>
<dbReference type="Gene3D" id="3.40.50.720">
    <property type="entry name" value="NAD(P)-binding Rossmann-like Domain"/>
    <property type="match status" value="1"/>
</dbReference>
<comment type="caution">
    <text evidence="4">The sequence shown here is derived from an EMBL/GenBank/DDBJ whole genome shotgun (WGS) entry which is preliminary data.</text>
</comment>
<dbReference type="VEuPathDB" id="FungiDB:FOC1_g10004359"/>
<dbReference type="SMART" id="SM00829">
    <property type="entry name" value="PKS_ER"/>
    <property type="match status" value="1"/>
</dbReference>
<evidence type="ECO:0000259" key="3">
    <source>
        <dbReference type="SMART" id="SM00829"/>
    </source>
</evidence>
<dbReference type="PANTHER" id="PTHR45348:SF2">
    <property type="entry name" value="ZINC-TYPE ALCOHOL DEHYDROGENASE-LIKE PROTEIN C2E1P3.01"/>
    <property type="match status" value="1"/>
</dbReference>
<dbReference type="VEuPathDB" id="FungiDB:FOZG_14511"/>
<dbReference type="VEuPathDB" id="FungiDB:FOC4_g10010223"/>
<evidence type="ECO:0000256" key="2">
    <source>
        <dbReference type="ARBA" id="ARBA00023002"/>
    </source>
</evidence>
<reference evidence="4 5" key="1">
    <citation type="journal article" date="2018" name="Sci. Rep.">
        <title>Characterisation of pathogen-specific regions and novel effector candidates in Fusarium oxysporum f. sp. cepae.</title>
        <authorList>
            <person name="Armitage A.D."/>
            <person name="Taylor A."/>
            <person name="Sobczyk M.K."/>
            <person name="Baxter L."/>
            <person name="Greenfield B.P."/>
            <person name="Bates H.J."/>
            <person name="Wilson F."/>
            <person name="Jackson A.C."/>
            <person name="Ott S."/>
            <person name="Harrison R.J."/>
            <person name="Clarkson J.P."/>
        </authorList>
    </citation>
    <scope>NUCLEOTIDE SEQUENCE [LARGE SCALE GENOMIC DNA]</scope>
    <source>
        <strain evidence="4 5">Fo_A13</strain>
    </source>
</reference>
<dbReference type="Proteomes" id="UP000285084">
    <property type="component" value="Unassembled WGS sequence"/>
</dbReference>
<dbReference type="InterPro" id="IPR011032">
    <property type="entry name" value="GroES-like_sf"/>
</dbReference>
<dbReference type="VEuPathDB" id="FungiDB:FOIG_08409"/>
<dbReference type="PANTHER" id="PTHR45348">
    <property type="entry name" value="HYPOTHETICAL OXIDOREDUCTASE (EUROFUNG)"/>
    <property type="match status" value="1"/>
</dbReference>
<dbReference type="VEuPathDB" id="FungiDB:FOXG_14937"/>
<dbReference type="EMBL" id="MRCX01000056">
    <property type="protein sequence ID" value="RKK75991.1"/>
    <property type="molecule type" value="Genomic_DNA"/>
</dbReference>
<dbReference type="InterPro" id="IPR020843">
    <property type="entry name" value="ER"/>
</dbReference>
<evidence type="ECO:0000313" key="4">
    <source>
        <dbReference type="EMBL" id="RKK75991.1"/>
    </source>
</evidence>
<dbReference type="SUPFAM" id="SSF50129">
    <property type="entry name" value="GroES-like"/>
    <property type="match status" value="1"/>
</dbReference>
<gene>
    <name evidence="4" type="ORF">BFJ69_g7321</name>
</gene>
<dbReference type="VEuPathDB" id="FungiDB:HZS61_001968"/>
<keyword evidence="2" id="KW-0560">Oxidoreductase</keyword>
<proteinExistence type="inferred from homology"/>
<comment type="similarity">
    <text evidence="1">Belongs to the zinc-containing alcohol dehydrogenase family.</text>
</comment>
<dbReference type="AlphaFoldDB" id="A0A420N735"/>
<evidence type="ECO:0000256" key="1">
    <source>
        <dbReference type="ARBA" id="ARBA00008072"/>
    </source>
</evidence>
<evidence type="ECO:0000313" key="5">
    <source>
        <dbReference type="Proteomes" id="UP000285084"/>
    </source>
</evidence>